<protein>
    <recommendedName>
        <fullName evidence="5">N-acetylmuramoyl-L-alanine amidase</fullName>
    </recommendedName>
</protein>
<sequence>MATGWKQVNGTWYYLNTNGSMATGWKQVNGKWYYLNADGSMAYNTVIYGYKLDANGAWIR</sequence>
<dbReference type="Pfam" id="PF19127">
    <property type="entry name" value="Choline_bind_3"/>
    <property type="match status" value="1"/>
</dbReference>
<dbReference type="STRING" id="137838.GCA_001458595_02754"/>
<keyword evidence="4" id="KW-1185">Reference proteome</keyword>
<organism evidence="3 4">
    <name type="scientific">Clostridium neonatale</name>
    <dbReference type="NCBI Taxonomy" id="137838"/>
    <lineage>
        <taxon>Bacteria</taxon>
        <taxon>Bacillati</taxon>
        <taxon>Bacillota</taxon>
        <taxon>Clostridia</taxon>
        <taxon>Eubacteriales</taxon>
        <taxon>Clostridiaceae</taxon>
        <taxon>Clostridium</taxon>
    </lineage>
</organism>
<reference evidence="3 4" key="1">
    <citation type="submission" date="2017-10" db="EMBL/GenBank/DDBJ databases">
        <title>Effective Description of Clostridium neonatale sp. nov. linked to necrotizing enterocolitis in neonates and a clarification of species assignable to the genus Clostridium (Prazmowski 1880) emend. Lawson and Rainey 2016.</title>
        <authorList>
            <person name="Bernard K."/>
            <person name="Burdz T."/>
            <person name="Wiebe D."/>
            <person name="Balcewich B."/>
            <person name="Alfa M."/>
            <person name="Bernier A.-M."/>
        </authorList>
    </citation>
    <scope>NUCLEOTIDE SEQUENCE [LARGE SCALE GENOMIC DNA]</scope>
    <source>
        <strain evidence="3 4">LCDC99A005</strain>
    </source>
</reference>
<dbReference type="InterPro" id="IPR018337">
    <property type="entry name" value="Cell_wall/Cho-bd_repeat"/>
</dbReference>
<name>A0A2A7MMK4_9CLOT</name>
<gene>
    <name evidence="3" type="ORF">CQ394_06410</name>
</gene>
<evidence type="ECO:0000256" key="2">
    <source>
        <dbReference type="PROSITE-ProRule" id="PRU00591"/>
    </source>
</evidence>
<evidence type="ECO:0000313" key="4">
    <source>
        <dbReference type="Proteomes" id="UP000220840"/>
    </source>
</evidence>
<dbReference type="SUPFAM" id="SSF69360">
    <property type="entry name" value="Cell wall binding repeat"/>
    <property type="match status" value="1"/>
</dbReference>
<evidence type="ECO:0000313" key="3">
    <source>
        <dbReference type="EMBL" id="PEG32780.1"/>
    </source>
</evidence>
<dbReference type="PROSITE" id="PS51170">
    <property type="entry name" value="CW"/>
    <property type="match status" value="2"/>
</dbReference>
<dbReference type="EMBL" id="PDCJ01000001">
    <property type="protein sequence ID" value="PEG32780.1"/>
    <property type="molecule type" value="Genomic_DNA"/>
</dbReference>
<feature type="repeat" description="Cell wall-binding" evidence="2">
    <location>
        <begin position="22"/>
        <end position="41"/>
    </location>
</feature>
<feature type="repeat" description="Cell wall-binding" evidence="2">
    <location>
        <begin position="2"/>
        <end position="21"/>
    </location>
</feature>
<evidence type="ECO:0008006" key="5">
    <source>
        <dbReference type="Google" id="ProtNLM"/>
    </source>
</evidence>
<dbReference type="Proteomes" id="UP000220840">
    <property type="component" value="Unassembled WGS sequence"/>
</dbReference>
<proteinExistence type="predicted"/>
<accession>A0A2A7MMK4</accession>
<keyword evidence="1" id="KW-0677">Repeat</keyword>
<comment type="caution">
    <text evidence="3">The sequence shown here is derived from an EMBL/GenBank/DDBJ whole genome shotgun (WGS) entry which is preliminary data.</text>
</comment>
<dbReference type="Gene3D" id="2.10.270.10">
    <property type="entry name" value="Cholin Binding"/>
    <property type="match status" value="1"/>
</dbReference>
<dbReference type="AlphaFoldDB" id="A0A2A7MMK4"/>
<evidence type="ECO:0000256" key="1">
    <source>
        <dbReference type="ARBA" id="ARBA00022737"/>
    </source>
</evidence>